<evidence type="ECO:0000256" key="10">
    <source>
        <dbReference type="ARBA" id="ARBA00023004"/>
    </source>
</evidence>
<evidence type="ECO:0000256" key="3">
    <source>
        <dbReference type="ARBA" id="ARBA00012812"/>
    </source>
</evidence>
<keyword evidence="5 14" id="KW-0813">Transport</keyword>
<keyword evidence="10 14" id="KW-0408">Iron</keyword>
<name>A0A150FQ73_CLOPD</name>
<keyword evidence="9 14" id="KW-0560">Oxidoreductase</keyword>
<keyword evidence="17" id="KW-0670">Pyruvate</keyword>
<evidence type="ECO:0000256" key="7">
    <source>
        <dbReference type="ARBA" id="ARBA00022723"/>
    </source>
</evidence>
<evidence type="ECO:0000256" key="13">
    <source>
        <dbReference type="ARBA" id="ARBA00048332"/>
    </source>
</evidence>
<proteinExistence type="predicted"/>
<evidence type="ECO:0000256" key="8">
    <source>
        <dbReference type="ARBA" id="ARBA00022982"/>
    </source>
</evidence>
<dbReference type="InterPro" id="IPR045025">
    <property type="entry name" value="HACL1-like"/>
</dbReference>
<dbReference type="STRING" id="1121328.JWYL7_0430"/>
<keyword evidence="7 14" id="KW-0479">Metal-binding</keyword>
<dbReference type="RefSeq" id="WP_066068389.1">
    <property type="nucleotide sequence ID" value="NZ_FRBG01000002.1"/>
</dbReference>
<feature type="binding site" evidence="15">
    <location>
        <position position="582"/>
    </location>
    <ligand>
        <name>[4Fe-4S] cluster</name>
        <dbReference type="ChEBI" id="CHEBI:49883"/>
        <label>1</label>
    </ligand>
</feature>
<feature type="binding site" evidence="15">
    <location>
        <position position="578"/>
    </location>
    <ligand>
        <name>[4Fe-4S] cluster</name>
        <dbReference type="ChEBI" id="CHEBI:49883"/>
        <label>2</label>
    </ligand>
</feature>
<dbReference type="PANTHER" id="PTHR43710:SF5">
    <property type="entry name" value="INDOLEPYRUVATE FERREDOXIN OXIDOREDUCTASE ALPHA SUBUNIT"/>
    <property type="match status" value="1"/>
</dbReference>
<feature type="domain" description="4Fe-4S ferredoxin-type" evidence="16">
    <location>
        <begin position="563"/>
        <end position="592"/>
    </location>
</feature>
<dbReference type="Proteomes" id="UP000323392">
    <property type="component" value="Unassembled WGS sequence"/>
</dbReference>
<feature type="binding site" evidence="15">
    <location>
        <position position="572"/>
    </location>
    <ligand>
        <name>[4Fe-4S] cluster</name>
        <dbReference type="ChEBI" id="CHEBI:49883"/>
        <label>2</label>
    </ligand>
</feature>
<sequence length="592" mass="64766">MKKLMTGNEAIARGFYEAGGTVASAYPGTPSTEILENMAQYKDSVYCEWAPNEKVSLEVAIGASIAGARALAAMKHVGVNVAADALMTYGYTGVNGGLVLVSADDPGMHSSQNEQDNRYYAKFAKIAMLEPSDSQEAKDFVAEALKISEEFDTPVLLRVTTRICHSKGMVELKERENVPIKPYVRNISKFVATPANGKKLHVVLEDKLKKLEEFSNNTHLNRIEWGDKKIGIIASGVAYEYAKEVFGDNASYLKLGFTHPLPFKKIQEFRNQVETLYVIEELEPYIEEQIKAYGIDCIGKEKITRIGELNPDIIAKSLLGKETTMIRNLDKLQEDIISRPPTLCAGCPHRGFFHVLSKKKNVMITGDIGCYTLGSSEPLNAMDTCICMGASISAGHGAQKAFEVNGVNKKVVGVIGDSTFFHSGITSLIDIVYNKGNAVTVILDNRITGMTGHQENPGTGYTLMGEKTVAIDIPKLCEAIGVKNVMVVNPLDIKQTQEALDKALEATEPTVIVTKYPCVLKKFSEEDVREFGCKPSLYKVVQDKCKVCKLCLKTGCPALSYTDTVKINKDMCVGCSVCAQVCPFDAIERVGE</sequence>
<dbReference type="EMBL" id="FRBG01000002">
    <property type="protein sequence ID" value="SHK54856.1"/>
    <property type="molecule type" value="Genomic_DNA"/>
</dbReference>
<organism evidence="17 19">
    <name type="scientific">Alkalithermobacter thermoalcaliphilus JW-YL-7 = DSM 7308</name>
    <dbReference type="NCBI Taxonomy" id="1121328"/>
    <lineage>
        <taxon>Bacteria</taxon>
        <taxon>Bacillati</taxon>
        <taxon>Bacillota</taxon>
        <taxon>Clostridia</taxon>
        <taxon>Peptostreptococcales</taxon>
        <taxon>Tepidibacteraceae</taxon>
        <taxon>Alkalithermobacter</taxon>
    </lineage>
</organism>
<evidence type="ECO:0000256" key="5">
    <source>
        <dbReference type="ARBA" id="ARBA00022448"/>
    </source>
</evidence>
<dbReference type="SUPFAM" id="SSF54862">
    <property type="entry name" value="4Fe-4S ferredoxins"/>
    <property type="match status" value="1"/>
</dbReference>
<feature type="binding site" evidence="15">
    <location>
        <position position="548"/>
    </location>
    <ligand>
        <name>[4Fe-4S] cluster</name>
        <dbReference type="ChEBI" id="CHEBI:49883"/>
        <label>1</label>
    </ligand>
</feature>
<evidence type="ECO:0000259" key="16">
    <source>
        <dbReference type="PROSITE" id="PS51379"/>
    </source>
</evidence>
<accession>A0A150FQ73</accession>
<dbReference type="Gene3D" id="3.30.70.20">
    <property type="match status" value="1"/>
</dbReference>
<dbReference type="GO" id="GO:0043805">
    <property type="term" value="F:indolepyruvate ferredoxin oxidoreductase activity"/>
    <property type="evidence" value="ECO:0007669"/>
    <property type="project" value="UniProtKB-UniRule"/>
</dbReference>
<dbReference type="InterPro" id="IPR017900">
    <property type="entry name" value="4Fe4S_Fe_S_CS"/>
</dbReference>
<dbReference type="FunFam" id="3.40.50.970:FF:000039">
    <property type="entry name" value="Indolepyruvate oxidoreductase subunit IorA"/>
    <property type="match status" value="1"/>
</dbReference>
<evidence type="ECO:0000256" key="11">
    <source>
        <dbReference type="ARBA" id="ARBA00023014"/>
    </source>
</evidence>
<dbReference type="GO" id="GO:0051539">
    <property type="term" value="F:4 iron, 4 sulfur cluster binding"/>
    <property type="evidence" value="ECO:0007669"/>
    <property type="project" value="UniProtKB-UniRule"/>
</dbReference>
<dbReference type="SUPFAM" id="SSF52922">
    <property type="entry name" value="TK C-terminal domain-like"/>
    <property type="match status" value="1"/>
</dbReference>
<dbReference type="InterPro" id="IPR009014">
    <property type="entry name" value="Transketo_C/PFOR_II"/>
</dbReference>
<keyword evidence="20" id="KW-1185">Reference proteome</keyword>
<dbReference type="PIRSF" id="PIRSF006439">
    <property type="entry name" value="Indolepyruvate_ferr_oxidored"/>
    <property type="match status" value="1"/>
</dbReference>
<dbReference type="AlphaFoldDB" id="A0A150FQ73"/>
<dbReference type="PROSITE" id="PS51379">
    <property type="entry name" value="4FE4S_FER_2"/>
    <property type="match status" value="1"/>
</dbReference>
<gene>
    <name evidence="17" type="ORF">JWYL7_0430</name>
    <name evidence="18" type="ORF">SAMN05661008_00461</name>
</gene>
<feature type="binding site" evidence="15">
    <location>
        <position position="575"/>
    </location>
    <ligand>
        <name>[4Fe-4S] cluster</name>
        <dbReference type="ChEBI" id="CHEBI:49883"/>
        <label>2</label>
    </ligand>
</feature>
<dbReference type="SUPFAM" id="SSF52518">
    <property type="entry name" value="Thiamin diphosphate-binding fold (THDP-binding)"/>
    <property type="match status" value="2"/>
</dbReference>
<dbReference type="CDD" id="cd02008">
    <property type="entry name" value="TPP_IOR_alpha"/>
    <property type="match status" value="1"/>
</dbReference>
<dbReference type="EC" id="1.2.7.8" evidence="3 14"/>
<keyword evidence="8 14" id="KW-0249">Electron transport</keyword>
<keyword evidence="6 14" id="KW-0004">4Fe-4S</keyword>
<keyword evidence="11 14" id="KW-0411">Iron-sulfur</keyword>
<dbReference type="GO" id="GO:0030976">
    <property type="term" value="F:thiamine pyrophosphate binding"/>
    <property type="evidence" value="ECO:0007669"/>
    <property type="project" value="InterPro"/>
</dbReference>
<dbReference type="InterPro" id="IPR017721">
    <property type="entry name" value="IorA"/>
</dbReference>
<evidence type="ECO:0000313" key="20">
    <source>
        <dbReference type="Proteomes" id="UP000323392"/>
    </source>
</evidence>
<comment type="function">
    <text evidence="1 14">Catalyzes the ferredoxin-dependent oxidative decarboxylation of arylpyruvates.</text>
</comment>
<dbReference type="GO" id="GO:0046872">
    <property type="term" value="F:metal ion binding"/>
    <property type="evidence" value="ECO:0007669"/>
    <property type="project" value="UniProtKB-UniRule"/>
</dbReference>
<evidence type="ECO:0000313" key="18">
    <source>
        <dbReference type="EMBL" id="SHK54856.1"/>
    </source>
</evidence>
<comment type="subunit">
    <text evidence="2">Heterodimer of the IorA and IorB subunits.</text>
</comment>
<comment type="caution">
    <text evidence="17">The sequence shown here is derived from an EMBL/GenBank/DDBJ whole genome shotgun (WGS) entry which is preliminary data.</text>
</comment>
<feature type="binding site" evidence="15">
    <location>
        <position position="551"/>
    </location>
    <ligand>
        <name>[4Fe-4S] cluster</name>
        <dbReference type="ChEBI" id="CHEBI:49883"/>
        <label>1</label>
    </ligand>
</feature>
<dbReference type="InterPro" id="IPR029061">
    <property type="entry name" value="THDP-binding"/>
</dbReference>
<evidence type="ECO:0000256" key="6">
    <source>
        <dbReference type="ARBA" id="ARBA00022485"/>
    </source>
</evidence>
<comment type="catalytic activity">
    <reaction evidence="13 14">
        <text>indole-3-pyruvate + 2 oxidized [2Fe-2S]-[ferredoxin] + CoA = (indol-3-yl)acetyl-CoA + 2 reduced [2Fe-2S]-[ferredoxin] + CO2 + H(+)</text>
        <dbReference type="Rhea" id="RHEA:12645"/>
        <dbReference type="Rhea" id="RHEA-COMP:10000"/>
        <dbReference type="Rhea" id="RHEA-COMP:10001"/>
        <dbReference type="ChEBI" id="CHEBI:15378"/>
        <dbReference type="ChEBI" id="CHEBI:16526"/>
        <dbReference type="ChEBI" id="CHEBI:17640"/>
        <dbReference type="ChEBI" id="CHEBI:33737"/>
        <dbReference type="ChEBI" id="CHEBI:33738"/>
        <dbReference type="ChEBI" id="CHEBI:57271"/>
        <dbReference type="ChEBI" id="CHEBI:57287"/>
        <dbReference type="EC" id="1.2.7.8"/>
    </reaction>
</comment>
<evidence type="ECO:0000256" key="12">
    <source>
        <dbReference type="ARBA" id="ARBA00030514"/>
    </source>
</evidence>
<dbReference type="OrthoDB" id="9804603at2"/>
<dbReference type="Pfam" id="PF00037">
    <property type="entry name" value="Fer4"/>
    <property type="match status" value="1"/>
</dbReference>
<dbReference type="Pfam" id="PF02775">
    <property type="entry name" value="TPP_enzyme_C"/>
    <property type="match status" value="1"/>
</dbReference>
<dbReference type="CDD" id="cd07034">
    <property type="entry name" value="TPP_PYR_PFOR_IOR-alpha_like"/>
    <property type="match status" value="1"/>
</dbReference>
<reference evidence="17 19" key="1">
    <citation type="submission" date="2016-02" db="EMBL/GenBank/DDBJ databases">
        <title>Draft genome sequence for Clostridium paradoxum JW-YL-7.</title>
        <authorList>
            <person name="Utturkar S.M."/>
            <person name="Lancaster A."/>
            <person name="Poole F.L."/>
            <person name="Adams M.W."/>
            <person name="Brown S.D."/>
        </authorList>
    </citation>
    <scope>NUCLEOTIDE SEQUENCE [LARGE SCALE GENOMIC DNA]</scope>
    <source>
        <strain evidence="17 19">JW-YL-7</strain>
    </source>
</reference>
<dbReference type="PANTHER" id="PTHR43710">
    <property type="entry name" value="2-HYDROXYACYL-COA LYASE"/>
    <property type="match status" value="1"/>
</dbReference>
<dbReference type="Pfam" id="PF01855">
    <property type="entry name" value="POR_N"/>
    <property type="match status" value="1"/>
</dbReference>
<dbReference type="PATRIC" id="fig|1121328.3.peg.430"/>
<evidence type="ECO:0000256" key="14">
    <source>
        <dbReference type="PIRNR" id="PIRNR006439"/>
    </source>
</evidence>
<protein>
    <recommendedName>
        <fullName evidence="4 14">Indolepyruvate oxidoreductase subunit IorA</fullName>
        <shortName evidence="14">IOR</shortName>
        <ecNumber evidence="3 14">1.2.7.8</ecNumber>
    </recommendedName>
    <alternativeName>
        <fullName evidence="12 14">Indolepyruvate ferredoxin oxidoreductase subunit alpha</fullName>
    </alternativeName>
</protein>
<evidence type="ECO:0000313" key="17">
    <source>
        <dbReference type="EMBL" id="KXZ39355.1"/>
    </source>
</evidence>
<dbReference type="InterPro" id="IPR011766">
    <property type="entry name" value="TPP_enzyme_TPP-bd"/>
</dbReference>
<evidence type="ECO:0000313" key="19">
    <source>
        <dbReference type="Proteomes" id="UP000092605"/>
    </source>
</evidence>
<feature type="binding site" evidence="15">
    <location>
        <position position="545"/>
    </location>
    <ligand>
        <name>[4Fe-4S] cluster</name>
        <dbReference type="ChEBI" id="CHEBI:49883"/>
        <label>1</label>
    </ligand>
</feature>
<dbReference type="EMBL" id="LSFY01000001">
    <property type="protein sequence ID" value="KXZ39355.1"/>
    <property type="molecule type" value="Genomic_DNA"/>
</dbReference>
<dbReference type="Gene3D" id="3.40.50.970">
    <property type="match status" value="2"/>
</dbReference>
<evidence type="ECO:0000256" key="9">
    <source>
        <dbReference type="ARBA" id="ARBA00023002"/>
    </source>
</evidence>
<dbReference type="InterPro" id="IPR002880">
    <property type="entry name" value="Pyrv_Fd/Flavodoxin_OxRdtase_N"/>
</dbReference>
<reference evidence="18 20" key="2">
    <citation type="submission" date="2016-11" db="EMBL/GenBank/DDBJ databases">
        <authorList>
            <person name="Varghese N."/>
            <person name="Submissions S."/>
        </authorList>
    </citation>
    <scope>NUCLEOTIDE SEQUENCE [LARGE SCALE GENOMIC DNA]</scope>
    <source>
        <strain evidence="18 20">DSM 7308</strain>
    </source>
</reference>
<dbReference type="PROSITE" id="PS00198">
    <property type="entry name" value="4FE4S_FER_1"/>
    <property type="match status" value="1"/>
</dbReference>
<feature type="binding site" evidence="15">
    <location>
        <position position="556"/>
    </location>
    <ligand>
        <name>[4Fe-4S] cluster</name>
        <dbReference type="ChEBI" id="CHEBI:49883"/>
        <label>2</label>
    </ligand>
</feature>
<dbReference type="InterPro" id="IPR017896">
    <property type="entry name" value="4Fe4S_Fe-S-bd"/>
</dbReference>
<evidence type="ECO:0000256" key="4">
    <source>
        <dbReference type="ARBA" id="ARBA00017710"/>
    </source>
</evidence>
<comment type="cofactor">
    <cofactor evidence="14 15">
        <name>[4Fe-4S] cluster</name>
        <dbReference type="ChEBI" id="CHEBI:49883"/>
    </cofactor>
    <text evidence="14 15">Binds 2 [4Fe-4S] clusters. In this family the first cluster has a non-standard and varying [4Fe-4S] binding motif CX(2)CX(2)CX(4-5)CP.</text>
</comment>
<evidence type="ECO:0000256" key="1">
    <source>
        <dbReference type="ARBA" id="ARBA00002995"/>
    </source>
</evidence>
<dbReference type="Proteomes" id="UP000092605">
    <property type="component" value="Unassembled WGS sequence"/>
</dbReference>
<dbReference type="NCBIfam" id="TIGR03336">
    <property type="entry name" value="IOR_alpha"/>
    <property type="match status" value="1"/>
</dbReference>
<evidence type="ECO:0000256" key="15">
    <source>
        <dbReference type="PIRSR" id="PIRSR006439-50"/>
    </source>
</evidence>
<evidence type="ECO:0000256" key="2">
    <source>
        <dbReference type="ARBA" id="ARBA00011238"/>
    </source>
</evidence>